<comment type="cofactor">
    <cofactor evidence="15">
        <name>Mg(2+)</name>
        <dbReference type="ChEBI" id="CHEBI:18420"/>
    </cofactor>
</comment>
<feature type="active site" evidence="15">
    <location>
        <position position="130"/>
    </location>
</feature>
<evidence type="ECO:0000256" key="13">
    <source>
        <dbReference type="ARBA" id="ARBA00022842"/>
    </source>
</evidence>
<dbReference type="InterPro" id="IPR036389">
    <property type="entry name" value="RNase_III_sf"/>
</dbReference>
<dbReference type="GO" id="GO:0006364">
    <property type="term" value="P:rRNA processing"/>
    <property type="evidence" value="ECO:0007669"/>
    <property type="project" value="UniProtKB-UniRule"/>
</dbReference>
<evidence type="ECO:0000256" key="1">
    <source>
        <dbReference type="ARBA" id="ARBA00000109"/>
    </source>
</evidence>
<feature type="active site" evidence="15">
    <location>
        <position position="58"/>
    </location>
</feature>
<feature type="binding site" evidence="15">
    <location>
        <position position="54"/>
    </location>
    <ligand>
        <name>Mg(2+)</name>
        <dbReference type="ChEBI" id="CHEBI:18420"/>
    </ligand>
</feature>
<evidence type="ECO:0000256" key="2">
    <source>
        <dbReference type="ARBA" id="ARBA00004496"/>
    </source>
</evidence>
<dbReference type="Gene3D" id="1.10.1520.10">
    <property type="entry name" value="Ribonuclease III domain"/>
    <property type="match status" value="1"/>
</dbReference>
<gene>
    <name evidence="15" type="primary">rnc</name>
    <name evidence="18" type="ordered locus">Tnap_1663</name>
</gene>
<keyword evidence="8 15" id="KW-0819">tRNA processing</keyword>
<keyword evidence="12 15" id="KW-0378">Hydrolase</keyword>
<evidence type="ECO:0000256" key="15">
    <source>
        <dbReference type="HAMAP-Rule" id="MF_00104"/>
    </source>
</evidence>
<dbReference type="InterPro" id="IPR014720">
    <property type="entry name" value="dsRBD_dom"/>
</dbReference>
<dbReference type="CDD" id="cd10845">
    <property type="entry name" value="DSRM_RNAse_III_family"/>
    <property type="match status" value="1"/>
</dbReference>
<dbReference type="GO" id="GO:0046872">
    <property type="term" value="F:metal ion binding"/>
    <property type="evidence" value="ECO:0007669"/>
    <property type="project" value="UniProtKB-KW"/>
</dbReference>
<protein>
    <recommendedName>
        <fullName evidence="15">Ribonuclease 3</fullName>
        <ecNumber evidence="15">3.1.26.3</ecNumber>
    </recommendedName>
    <alternativeName>
        <fullName evidence="15">Ribonuclease III</fullName>
        <shortName evidence="15">RNase III</shortName>
    </alternativeName>
</protein>
<dbReference type="SUPFAM" id="SSF54768">
    <property type="entry name" value="dsRNA-binding domain-like"/>
    <property type="match status" value="1"/>
</dbReference>
<dbReference type="Gene3D" id="3.30.160.20">
    <property type="match status" value="1"/>
</dbReference>
<feature type="binding site" evidence="15">
    <location>
        <position position="127"/>
    </location>
    <ligand>
        <name>Mg(2+)</name>
        <dbReference type="ChEBI" id="CHEBI:18420"/>
    </ligand>
</feature>
<dbReference type="FunFam" id="3.30.160.20:FF:000003">
    <property type="entry name" value="Ribonuclease 3"/>
    <property type="match status" value="1"/>
</dbReference>
<feature type="domain" description="RNase III" evidence="17">
    <location>
        <begin position="9"/>
        <end position="141"/>
    </location>
</feature>
<dbReference type="SMART" id="SM00535">
    <property type="entry name" value="RIBOc"/>
    <property type="match status" value="1"/>
</dbReference>
<dbReference type="Pfam" id="PF00035">
    <property type="entry name" value="dsrm"/>
    <property type="match status" value="1"/>
</dbReference>
<dbReference type="PROSITE" id="PS00517">
    <property type="entry name" value="RNASE_3_1"/>
    <property type="match status" value="1"/>
</dbReference>
<dbReference type="PROSITE" id="PS50137">
    <property type="entry name" value="DS_RBD"/>
    <property type="match status" value="1"/>
</dbReference>
<dbReference type="GO" id="GO:0005737">
    <property type="term" value="C:cytoplasm"/>
    <property type="evidence" value="ECO:0007669"/>
    <property type="project" value="UniProtKB-SubCell"/>
</dbReference>
<evidence type="ECO:0000256" key="12">
    <source>
        <dbReference type="ARBA" id="ARBA00022801"/>
    </source>
</evidence>
<keyword evidence="10 15" id="KW-0479">Metal-binding</keyword>
<name>D2C4T0_THEP2</name>
<dbReference type="CDD" id="cd00593">
    <property type="entry name" value="RIBOc"/>
    <property type="match status" value="1"/>
</dbReference>
<keyword evidence="5 15" id="KW-0963">Cytoplasm</keyword>
<evidence type="ECO:0000313" key="19">
    <source>
        <dbReference type="Proteomes" id="UP000000940"/>
    </source>
</evidence>
<reference evidence="18 19" key="1">
    <citation type="submission" date="2009-12" db="EMBL/GenBank/DDBJ databases">
        <title>Complete sequence of Thermotoga petrophila RKU-1.</title>
        <authorList>
            <consortium name="US DOE Joint Genome Institute"/>
            <person name="Lucas S."/>
            <person name="Copeland A."/>
            <person name="Lapidus A."/>
            <person name="Glavina del Rio T."/>
            <person name="Dalin E."/>
            <person name="Tice H."/>
            <person name="Bruce D."/>
            <person name="Goodwin L."/>
            <person name="Pitluck S."/>
            <person name="Munk A.C."/>
            <person name="Brettin T."/>
            <person name="Detter J.C."/>
            <person name="Han C."/>
            <person name="Tapia R."/>
            <person name="Larimer F."/>
            <person name="Land M."/>
            <person name="Hauser L."/>
            <person name="Kyrpides N."/>
            <person name="Mikhailova N."/>
            <person name="Nelson K.E."/>
            <person name="Gogarten J.P."/>
            <person name="Noll K.M."/>
        </authorList>
    </citation>
    <scope>NUCLEOTIDE SEQUENCE [LARGE SCALE GENOMIC DNA]</scope>
    <source>
        <strain evidence="19">ATCC BAA-489 / DSM 13996 / JCM 10882 / RKU-10</strain>
    </source>
</reference>
<evidence type="ECO:0000259" key="16">
    <source>
        <dbReference type="PROSITE" id="PS50137"/>
    </source>
</evidence>
<dbReference type="GO" id="GO:0006397">
    <property type="term" value="P:mRNA processing"/>
    <property type="evidence" value="ECO:0007669"/>
    <property type="project" value="UniProtKB-UniRule"/>
</dbReference>
<dbReference type="FunFam" id="1.10.1520.10:FF:000001">
    <property type="entry name" value="Ribonuclease 3"/>
    <property type="match status" value="1"/>
</dbReference>
<evidence type="ECO:0000256" key="6">
    <source>
        <dbReference type="ARBA" id="ARBA00022552"/>
    </source>
</evidence>
<comment type="similarity">
    <text evidence="3">Belongs to the ribonuclease III family.</text>
</comment>
<proteinExistence type="inferred from homology"/>
<evidence type="ECO:0000256" key="4">
    <source>
        <dbReference type="ARBA" id="ARBA00011738"/>
    </source>
</evidence>
<dbReference type="GO" id="GO:0003725">
    <property type="term" value="F:double-stranded RNA binding"/>
    <property type="evidence" value="ECO:0007669"/>
    <property type="project" value="TreeGrafter"/>
</dbReference>
<accession>D2C4T0</accession>
<dbReference type="GO" id="GO:0019843">
    <property type="term" value="F:rRNA binding"/>
    <property type="evidence" value="ECO:0007669"/>
    <property type="project" value="UniProtKB-KW"/>
</dbReference>
<dbReference type="HOGENOM" id="CLU_000907_1_3_0"/>
<dbReference type="EMBL" id="CP001839">
    <property type="protein sequence ID" value="ADA67734.1"/>
    <property type="molecule type" value="Genomic_DNA"/>
</dbReference>
<dbReference type="GO" id="GO:0004525">
    <property type="term" value="F:ribonuclease III activity"/>
    <property type="evidence" value="ECO:0007669"/>
    <property type="project" value="UniProtKB-UniRule"/>
</dbReference>
<dbReference type="HAMAP" id="MF_00104">
    <property type="entry name" value="RNase_III"/>
    <property type="match status" value="1"/>
</dbReference>
<dbReference type="PROSITE" id="PS50142">
    <property type="entry name" value="RNASE_3_2"/>
    <property type="match status" value="1"/>
</dbReference>
<dbReference type="NCBIfam" id="TIGR02191">
    <property type="entry name" value="RNaseIII"/>
    <property type="match status" value="1"/>
</dbReference>
<keyword evidence="13 15" id="KW-0460">Magnesium</keyword>
<keyword evidence="19" id="KW-1185">Reference proteome</keyword>
<keyword evidence="15" id="KW-0699">rRNA-binding</keyword>
<sequence>MNESERKIVEEFQKKTGINFKNEELLFRALCHSSYANEQNQAGRKNVESNEKLEFLGDAVLELFVCEILYKKYPEAEVGDLARAKSAAASEEVLAMVSRKMNLGKFLFLGKGEEKTGGRDRDSILADAFEALLAAIYLDQGYEKIKELFEQEFEFYIEKIMRGEMLFDYKTALQEIVQSEHKVPPEYVLVRTEKNDGDRIFVVEVRVDGKSIAMGRGRTKKEAEKEAARIAYEKLLKERS</sequence>
<keyword evidence="7 15" id="KW-0507">mRNA processing</keyword>
<feature type="binding site" evidence="15">
    <location>
        <position position="130"/>
    </location>
    <ligand>
        <name>Mg(2+)</name>
        <dbReference type="ChEBI" id="CHEBI:18420"/>
    </ligand>
</feature>
<organism evidence="18 19">
    <name type="scientific">Thermotoga petrophila (strain ATCC BAA-489 / DSM 13996 / JCM 10882 / RKU-10)</name>
    <name type="common">Thermotoga naphthophila</name>
    <dbReference type="NCBI Taxonomy" id="590168"/>
    <lineage>
        <taxon>Bacteria</taxon>
        <taxon>Thermotogati</taxon>
        <taxon>Thermotogota</taxon>
        <taxon>Thermotogae</taxon>
        <taxon>Thermotogales</taxon>
        <taxon>Thermotogaceae</taxon>
        <taxon>Thermotoga</taxon>
    </lineage>
</organism>
<dbReference type="RefSeq" id="WP_012896589.1">
    <property type="nucleotide sequence ID" value="NC_013642.1"/>
</dbReference>
<evidence type="ECO:0000256" key="10">
    <source>
        <dbReference type="ARBA" id="ARBA00022723"/>
    </source>
</evidence>
<dbReference type="InterPro" id="IPR011907">
    <property type="entry name" value="RNase_III"/>
</dbReference>
<feature type="domain" description="DRBM" evidence="16">
    <location>
        <begin position="168"/>
        <end position="237"/>
    </location>
</feature>
<evidence type="ECO:0000256" key="3">
    <source>
        <dbReference type="ARBA" id="ARBA00010183"/>
    </source>
</evidence>
<comment type="catalytic activity">
    <reaction evidence="1 15">
        <text>Endonucleolytic cleavage to 5'-phosphomonoester.</text>
        <dbReference type="EC" id="3.1.26.3"/>
    </reaction>
</comment>
<evidence type="ECO:0000259" key="17">
    <source>
        <dbReference type="PROSITE" id="PS50142"/>
    </source>
</evidence>
<evidence type="ECO:0000313" key="18">
    <source>
        <dbReference type="EMBL" id="ADA67734.1"/>
    </source>
</evidence>
<dbReference type="InterPro" id="IPR000999">
    <property type="entry name" value="RNase_III_dom"/>
</dbReference>
<dbReference type="GO" id="GO:0008033">
    <property type="term" value="P:tRNA processing"/>
    <property type="evidence" value="ECO:0007669"/>
    <property type="project" value="UniProtKB-KW"/>
</dbReference>
<keyword evidence="6 15" id="KW-0698">rRNA processing</keyword>
<dbReference type="SMART" id="SM00358">
    <property type="entry name" value="DSRM"/>
    <property type="match status" value="1"/>
</dbReference>
<dbReference type="PANTHER" id="PTHR11207">
    <property type="entry name" value="RIBONUCLEASE III"/>
    <property type="match status" value="1"/>
</dbReference>
<dbReference type="Pfam" id="PF14622">
    <property type="entry name" value="Ribonucleas_3_3"/>
    <property type="match status" value="1"/>
</dbReference>
<keyword evidence="11 15" id="KW-0255">Endonuclease</keyword>
<evidence type="ECO:0000256" key="11">
    <source>
        <dbReference type="ARBA" id="ARBA00022759"/>
    </source>
</evidence>
<dbReference type="KEGG" id="tnp:Tnap_1663"/>
<evidence type="ECO:0000256" key="5">
    <source>
        <dbReference type="ARBA" id="ARBA00022490"/>
    </source>
</evidence>
<evidence type="ECO:0000256" key="7">
    <source>
        <dbReference type="ARBA" id="ARBA00022664"/>
    </source>
</evidence>
<dbReference type="PANTHER" id="PTHR11207:SF0">
    <property type="entry name" value="RIBONUCLEASE 3"/>
    <property type="match status" value="1"/>
</dbReference>
<dbReference type="AlphaFoldDB" id="D2C4T0"/>
<keyword evidence="14 15" id="KW-0694">RNA-binding</keyword>
<dbReference type="Proteomes" id="UP000000940">
    <property type="component" value="Chromosome"/>
</dbReference>
<dbReference type="EC" id="3.1.26.3" evidence="15"/>
<dbReference type="GO" id="GO:0010468">
    <property type="term" value="P:regulation of gene expression"/>
    <property type="evidence" value="ECO:0007669"/>
    <property type="project" value="TreeGrafter"/>
</dbReference>
<comment type="subunit">
    <text evidence="4 15">Homodimer.</text>
</comment>
<dbReference type="GO" id="GO:0042802">
    <property type="term" value="F:identical protein binding"/>
    <property type="evidence" value="ECO:0007669"/>
    <property type="project" value="UniProtKB-ARBA"/>
</dbReference>
<evidence type="ECO:0000256" key="9">
    <source>
        <dbReference type="ARBA" id="ARBA00022722"/>
    </source>
</evidence>
<comment type="subcellular location">
    <subcellularLocation>
        <location evidence="2 15">Cytoplasm</location>
    </subcellularLocation>
</comment>
<keyword evidence="9 15" id="KW-0540">Nuclease</keyword>
<comment type="function">
    <text evidence="15">Digests double-stranded RNA. Involved in the processing of primary rRNA transcript to yield the immediate precursors to the large and small rRNAs (23S and 16S). Processes some mRNAs, and tRNAs when they are encoded in the rRNA operon. Processes pre-crRNA and tracrRNA of type II CRISPR loci if present in the organism.</text>
</comment>
<evidence type="ECO:0000256" key="14">
    <source>
        <dbReference type="ARBA" id="ARBA00022884"/>
    </source>
</evidence>
<evidence type="ECO:0000256" key="8">
    <source>
        <dbReference type="ARBA" id="ARBA00022694"/>
    </source>
</evidence>
<dbReference type="SUPFAM" id="SSF69065">
    <property type="entry name" value="RNase III domain-like"/>
    <property type="match status" value="1"/>
</dbReference>